<dbReference type="Pfam" id="PF02037">
    <property type="entry name" value="SAP"/>
    <property type="match status" value="1"/>
</dbReference>
<gene>
    <name evidence="3" type="ORF">EAI_03152</name>
</gene>
<dbReference type="PROSITE" id="PS50800">
    <property type="entry name" value="SAP"/>
    <property type="match status" value="1"/>
</dbReference>
<dbReference type="Proteomes" id="UP000008237">
    <property type="component" value="Unassembled WGS sequence"/>
</dbReference>
<evidence type="ECO:0000256" key="1">
    <source>
        <dbReference type="SAM" id="MobiDB-lite"/>
    </source>
</evidence>
<accession>E2B6D7</accession>
<reference evidence="3 4" key="1">
    <citation type="journal article" date="2010" name="Science">
        <title>Genomic comparison of the ants Camponotus floridanus and Harpegnathos saltator.</title>
        <authorList>
            <person name="Bonasio R."/>
            <person name="Zhang G."/>
            <person name="Ye C."/>
            <person name="Mutti N.S."/>
            <person name="Fang X."/>
            <person name="Qin N."/>
            <person name="Donahue G."/>
            <person name="Yang P."/>
            <person name="Li Q."/>
            <person name="Li C."/>
            <person name="Zhang P."/>
            <person name="Huang Z."/>
            <person name="Berger S.L."/>
            <person name="Reinberg D."/>
            <person name="Wang J."/>
            <person name="Liebig J."/>
        </authorList>
    </citation>
    <scope>NUCLEOTIDE SEQUENCE [LARGE SCALE GENOMIC DNA]</scope>
    <source>
        <strain evidence="3 4">R22 G/1</strain>
    </source>
</reference>
<keyword evidence="4" id="KW-1185">Reference proteome</keyword>
<evidence type="ECO:0000259" key="2">
    <source>
        <dbReference type="PROSITE" id="PS50800"/>
    </source>
</evidence>
<evidence type="ECO:0000313" key="3">
    <source>
        <dbReference type="EMBL" id="EFN88742.1"/>
    </source>
</evidence>
<organism evidence="4">
    <name type="scientific">Harpegnathos saltator</name>
    <name type="common">Jerdon's jumping ant</name>
    <dbReference type="NCBI Taxonomy" id="610380"/>
    <lineage>
        <taxon>Eukaryota</taxon>
        <taxon>Metazoa</taxon>
        <taxon>Ecdysozoa</taxon>
        <taxon>Arthropoda</taxon>
        <taxon>Hexapoda</taxon>
        <taxon>Insecta</taxon>
        <taxon>Pterygota</taxon>
        <taxon>Neoptera</taxon>
        <taxon>Endopterygota</taxon>
        <taxon>Hymenoptera</taxon>
        <taxon>Apocrita</taxon>
        <taxon>Aculeata</taxon>
        <taxon>Formicoidea</taxon>
        <taxon>Formicidae</taxon>
        <taxon>Ponerinae</taxon>
        <taxon>Ponerini</taxon>
        <taxon>Harpegnathos</taxon>
    </lineage>
</organism>
<feature type="domain" description="SAP" evidence="2">
    <location>
        <begin position="1"/>
        <end position="35"/>
    </location>
</feature>
<dbReference type="EMBL" id="GL445958">
    <property type="protein sequence ID" value="EFN88742.1"/>
    <property type="molecule type" value="Genomic_DNA"/>
</dbReference>
<dbReference type="AlphaFoldDB" id="E2B6D7"/>
<dbReference type="SUPFAM" id="SSF68906">
    <property type="entry name" value="SAP domain"/>
    <property type="match status" value="1"/>
</dbReference>
<feature type="region of interest" description="Disordered" evidence="1">
    <location>
        <begin position="1"/>
        <end position="22"/>
    </location>
</feature>
<sequence>MNALTVADLKEKLKSRNLPTPGSKAELVRRLLDEGVLPEELRATEPASNGTHEVQTDEPRPGTSGENVISTAREIELLRRERDLAEREAEILKRALDLIRMAPPREENVSGRIGVRKWQDLKDLIGEFSGGELDYDRWE</sequence>
<proteinExistence type="predicted"/>
<name>E2B6D7_HARSA</name>
<dbReference type="InterPro" id="IPR003034">
    <property type="entry name" value="SAP_dom"/>
</dbReference>
<dbReference type="Gene3D" id="1.10.720.30">
    <property type="entry name" value="SAP domain"/>
    <property type="match status" value="1"/>
</dbReference>
<dbReference type="SMART" id="SM00513">
    <property type="entry name" value="SAP"/>
    <property type="match status" value="1"/>
</dbReference>
<feature type="region of interest" description="Disordered" evidence="1">
    <location>
        <begin position="38"/>
        <end position="69"/>
    </location>
</feature>
<evidence type="ECO:0000313" key="4">
    <source>
        <dbReference type="Proteomes" id="UP000008237"/>
    </source>
</evidence>
<dbReference type="InterPro" id="IPR036361">
    <property type="entry name" value="SAP_dom_sf"/>
</dbReference>
<protein>
    <recommendedName>
        <fullName evidence="2">SAP domain-containing protein</fullName>
    </recommendedName>
</protein>
<dbReference type="InParanoid" id="E2B6D7"/>